<proteinExistence type="predicted"/>
<dbReference type="GO" id="GO:0046061">
    <property type="term" value="P:dATP catabolic process"/>
    <property type="evidence" value="ECO:0007669"/>
    <property type="project" value="TreeGrafter"/>
</dbReference>
<feature type="domain" description="NTP pyrophosphohydrolase MazG-like" evidence="1">
    <location>
        <begin position="27"/>
        <end position="100"/>
    </location>
</feature>
<name>A0A1W1I668_9BACT</name>
<dbReference type="GO" id="GO:0046081">
    <property type="term" value="P:dUTP catabolic process"/>
    <property type="evidence" value="ECO:0007669"/>
    <property type="project" value="TreeGrafter"/>
</dbReference>
<dbReference type="OrthoDB" id="9808939at2"/>
<dbReference type="EMBL" id="LT828648">
    <property type="protein sequence ID" value="SLM48369.1"/>
    <property type="molecule type" value="Genomic_DNA"/>
</dbReference>
<dbReference type="AlphaFoldDB" id="A0A1W1I668"/>
<organism evidence="2 3">
    <name type="scientific">Nitrospira japonica</name>
    <dbReference type="NCBI Taxonomy" id="1325564"/>
    <lineage>
        <taxon>Bacteria</taxon>
        <taxon>Pseudomonadati</taxon>
        <taxon>Nitrospirota</taxon>
        <taxon>Nitrospiria</taxon>
        <taxon>Nitrospirales</taxon>
        <taxon>Nitrospiraceae</taxon>
        <taxon>Nitrospira</taxon>
    </lineage>
</organism>
<dbReference type="InterPro" id="IPR048015">
    <property type="entry name" value="NTP-PPase_MazG-like_N"/>
</dbReference>
<dbReference type="NCBIfam" id="NF007113">
    <property type="entry name" value="PRK09562.1"/>
    <property type="match status" value="1"/>
</dbReference>
<dbReference type="GO" id="GO:0046047">
    <property type="term" value="P:TTP catabolic process"/>
    <property type="evidence" value="ECO:0007669"/>
    <property type="project" value="TreeGrafter"/>
</dbReference>
<dbReference type="NCBIfam" id="TIGR00444">
    <property type="entry name" value="mazG"/>
    <property type="match status" value="1"/>
</dbReference>
<evidence type="ECO:0000313" key="2">
    <source>
        <dbReference type="EMBL" id="SLM48369.1"/>
    </source>
</evidence>
<keyword evidence="2" id="KW-0378">Hydrolase</keyword>
<keyword evidence="3" id="KW-1185">Reference proteome</keyword>
<protein>
    <submittedName>
        <fullName evidence="2">Nucleoside triphosphate pyrophosphohydrolase</fullName>
    </submittedName>
</protein>
<dbReference type="CDD" id="cd11528">
    <property type="entry name" value="NTP-PPase_MazG_Nterm"/>
    <property type="match status" value="1"/>
</dbReference>
<dbReference type="PANTHER" id="PTHR30522:SF0">
    <property type="entry name" value="NUCLEOSIDE TRIPHOSPHATE PYROPHOSPHOHYDROLASE"/>
    <property type="match status" value="1"/>
</dbReference>
<accession>A0A1W1I668</accession>
<dbReference type="GO" id="GO:0047429">
    <property type="term" value="F:nucleoside triphosphate diphosphatase activity"/>
    <property type="evidence" value="ECO:0007669"/>
    <property type="project" value="InterPro"/>
</dbReference>
<evidence type="ECO:0000259" key="1">
    <source>
        <dbReference type="Pfam" id="PF03819"/>
    </source>
</evidence>
<dbReference type="Proteomes" id="UP000192042">
    <property type="component" value="Chromosome I"/>
</dbReference>
<dbReference type="SUPFAM" id="SSF101386">
    <property type="entry name" value="all-alpha NTP pyrophosphatases"/>
    <property type="match status" value="2"/>
</dbReference>
<evidence type="ECO:0000313" key="3">
    <source>
        <dbReference type="Proteomes" id="UP000192042"/>
    </source>
</evidence>
<feature type="domain" description="NTP pyrophosphohydrolase MazG-like" evidence="1">
    <location>
        <begin position="172"/>
        <end position="241"/>
    </location>
</feature>
<dbReference type="GO" id="GO:0006950">
    <property type="term" value="P:response to stress"/>
    <property type="evidence" value="ECO:0007669"/>
    <property type="project" value="UniProtKB-ARBA"/>
</dbReference>
<dbReference type="InterPro" id="IPR048011">
    <property type="entry name" value="NTP-PPase_MazG-like_C"/>
</dbReference>
<dbReference type="KEGG" id="nja:NSJP_2197"/>
<dbReference type="GO" id="GO:0046052">
    <property type="term" value="P:UTP catabolic process"/>
    <property type="evidence" value="ECO:0007669"/>
    <property type="project" value="TreeGrafter"/>
</dbReference>
<gene>
    <name evidence="2" type="primary">mazG</name>
    <name evidence="2" type="ORF">NSJP_2197</name>
</gene>
<dbReference type="RefSeq" id="WP_080886763.1">
    <property type="nucleotide sequence ID" value="NZ_LT828648.1"/>
</dbReference>
<dbReference type="STRING" id="1325564.NSJP_2197"/>
<dbReference type="Gene3D" id="1.10.287.1080">
    <property type="entry name" value="MazG-like"/>
    <property type="match status" value="2"/>
</dbReference>
<reference evidence="2 3" key="1">
    <citation type="submission" date="2017-03" db="EMBL/GenBank/DDBJ databases">
        <authorList>
            <person name="Afonso C.L."/>
            <person name="Miller P.J."/>
            <person name="Scott M.A."/>
            <person name="Spackman E."/>
            <person name="Goraichik I."/>
            <person name="Dimitrov K.M."/>
            <person name="Suarez D.L."/>
            <person name="Swayne D.E."/>
        </authorList>
    </citation>
    <scope>NUCLEOTIDE SEQUENCE [LARGE SCALE GENOMIC DNA]</scope>
    <source>
        <strain evidence="2">Genome sequencing of Nitrospira japonica strain NJ11</strain>
    </source>
</reference>
<dbReference type="InterPro" id="IPR004518">
    <property type="entry name" value="MazG-like_dom"/>
</dbReference>
<dbReference type="GO" id="GO:0046076">
    <property type="term" value="P:dTTP catabolic process"/>
    <property type="evidence" value="ECO:0007669"/>
    <property type="project" value="TreeGrafter"/>
</dbReference>
<dbReference type="CDD" id="cd11529">
    <property type="entry name" value="NTP-PPase_MazG_Cterm"/>
    <property type="match status" value="1"/>
</dbReference>
<dbReference type="InterPro" id="IPR011551">
    <property type="entry name" value="NTP_PyrPHydrolase_MazG"/>
</dbReference>
<dbReference type="Pfam" id="PF03819">
    <property type="entry name" value="MazG"/>
    <property type="match status" value="2"/>
</dbReference>
<sequence>MSTRFDKLAQLMAALRAPNGCPWDRKQTHESLKPYLLEESYEVLDAIDHQDRAKLSEELGDVLLQVLFHGQIASENGAFTLDDVLDRLADKLIRRHPHVFAPGTNETTPLNSDQVLTRWEDIKKAERRAAGRPDSVLDGIPAALPALLRAYQIQARASRVGFDWSHDQGGFEQVLAKVEEEIRELQEAFRLPETDEASSTRQRDIVAELGDVLFSLVNLSRFMKVNPEDALRLSVNRFVERFRFIEREASRTGRSVGELSFDEMNNLWEAAKRGGSAHAQDDPA</sequence>
<dbReference type="PANTHER" id="PTHR30522">
    <property type="entry name" value="NUCLEOSIDE TRIPHOSPHATE PYROPHOSPHOHYDROLASE"/>
    <property type="match status" value="1"/>
</dbReference>
<dbReference type="FunFam" id="1.10.287.1080:FF:000001">
    <property type="entry name" value="Nucleoside triphosphate pyrophosphohydrolase"/>
    <property type="match status" value="1"/>
</dbReference>
<dbReference type="GO" id="GO:0006203">
    <property type="term" value="P:dGTP catabolic process"/>
    <property type="evidence" value="ECO:0007669"/>
    <property type="project" value="TreeGrafter"/>
</dbReference>